<protein>
    <submittedName>
        <fullName evidence="1">Uncharacterized protein</fullName>
    </submittedName>
</protein>
<evidence type="ECO:0000313" key="1">
    <source>
        <dbReference type="EMBL" id="MFC0843352.1"/>
    </source>
</evidence>
<organism evidence="1 2">
    <name type="scientific">Streptomyces noboritoensis</name>
    <dbReference type="NCBI Taxonomy" id="67337"/>
    <lineage>
        <taxon>Bacteria</taxon>
        <taxon>Bacillati</taxon>
        <taxon>Actinomycetota</taxon>
        <taxon>Actinomycetes</taxon>
        <taxon>Kitasatosporales</taxon>
        <taxon>Streptomycetaceae</taxon>
        <taxon>Streptomyces</taxon>
    </lineage>
</organism>
<gene>
    <name evidence="1" type="ORF">ACFH04_06315</name>
</gene>
<dbReference type="Proteomes" id="UP001589887">
    <property type="component" value="Unassembled WGS sequence"/>
</dbReference>
<comment type="caution">
    <text evidence="1">The sequence shown here is derived from an EMBL/GenBank/DDBJ whole genome shotgun (WGS) entry which is preliminary data.</text>
</comment>
<evidence type="ECO:0000313" key="2">
    <source>
        <dbReference type="Proteomes" id="UP001589887"/>
    </source>
</evidence>
<accession>A0ABV6TC61</accession>
<dbReference type="RefSeq" id="WP_394317146.1">
    <property type="nucleotide sequence ID" value="NZ_JBHMQV010000004.1"/>
</dbReference>
<dbReference type="SUPFAM" id="SSF89372">
    <property type="entry name" value="Fucose-specific lectin"/>
    <property type="match status" value="1"/>
</dbReference>
<proteinExistence type="predicted"/>
<keyword evidence="2" id="KW-1185">Reference proteome</keyword>
<sequence>MEAMESVEFGTTPAERLERLRGQLRGRPVGTRAARRTQASRGSALLFGVMLHAASRLEADLELTPLEARLVAPLRLLLSEEEVRDFGRLYREETAARSTAAVLPDSLAARSTAEGYAIEDLLKDLPLLREETLAQANVSVVDLDTAAPSEQDTWDTEEFNAGQAAYGYGATVVTASAAPALPAADEGDPEVSASFLARVDLYAFLCERESNEWSVDDEIYWGLSSSGAFGNRQQRLSRVYTNIDKNEWHNLDANTTLYNGRVDTSLVCNISCWEEDDGGSKWRDELRRKLITISEELLRFTEIMEIYGFLAPQYGDFLDFTTLVAAIAYVIQWLIDLFKNPDDLVQQRTLVFDQAALRWLVTHGGSGSTGWVFDGGSEGRHRLQLRWVGNPPPADAPNHIKVISPASGQWGTTTSLPTPTDVGPAVAAIGDTLYVAIRVMNNGTMLGKKVGGTWHGYYTVPNRVSLAGPALAVHDGKLFLATTGTRGELHVTGYTGSAWEAPVKLSGTSSMSPALVSHSGALCCAVRGSGDNPDIWFARRTGSSWGSFAKVPGIQSFHAPSMAVLQGTLYLAHVGFNGVTYVNTFNGTSWSAAVSLGGTTDSAPALTNRNGVLHCAVRGLDSNIYLSYLSGSTWSGFTQTVPGAATMSEPALAGGTGDTLHIGYRTT</sequence>
<dbReference type="EMBL" id="JBHMQV010000004">
    <property type="protein sequence ID" value="MFC0843352.1"/>
    <property type="molecule type" value="Genomic_DNA"/>
</dbReference>
<name>A0ABV6TC61_9ACTN</name>
<dbReference type="SUPFAM" id="SSF63825">
    <property type="entry name" value="YWTD domain"/>
    <property type="match status" value="1"/>
</dbReference>
<reference evidence="1 2" key="1">
    <citation type="submission" date="2024-09" db="EMBL/GenBank/DDBJ databases">
        <authorList>
            <person name="Sun Q."/>
            <person name="Mori K."/>
        </authorList>
    </citation>
    <scope>NUCLEOTIDE SEQUENCE [LARGE SCALE GENOMIC DNA]</scope>
    <source>
        <strain evidence="1 2">JCM 4557</strain>
    </source>
</reference>